<evidence type="ECO:0000313" key="3">
    <source>
        <dbReference type="EMBL" id="RDI63341.1"/>
    </source>
</evidence>
<dbReference type="PROSITE" id="PS50801">
    <property type="entry name" value="STAS"/>
    <property type="match status" value="1"/>
</dbReference>
<keyword evidence="1" id="KW-0812">Transmembrane</keyword>
<dbReference type="PANTHER" id="PTHR33495:SF2">
    <property type="entry name" value="ANTI-SIGMA FACTOR ANTAGONIST TM_1081-RELATED"/>
    <property type="match status" value="1"/>
</dbReference>
<dbReference type="SUPFAM" id="SSF52091">
    <property type="entry name" value="SpoIIaa-like"/>
    <property type="match status" value="1"/>
</dbReference>
<dbReference type="Gene3D" id="3.30.750.24">
    <property type="entry name" value="STAS domain"/>
    <property type="match status" value="1"/>
</dbReference>
<sequence>MDCLLTAAVTRAANAVVVTLAGELDLVSAPRLRTALDEALADPAAVLVVDLTAVTFFGLIGSALLLDTVHARAPRPVRILAPPRVRRPLEAVGLDHLLTLSPDLVSAISTAG</sequence>
<dbReference type="AlphaFoldDB" id="A0A370HZH6"/>
<protein>
    <submittedName>
        <fullName evidence="3">Anti-sigma B factor antagonist</fullName>
    </submittedName>
</protein>
<organism evidence="3 4">
    <name type="scientific">Nocardia pseudobrasiliensis</name>
    <dbReference type="NCBI Taxonomy" id="45979"/>
    <lineage>
        <taxon>Bacteria</taxon>
        <taxon>Bacillati</taxon>
        <taxon>Actinomycetota</taxon>
        <taxon>Actinomycetes</taxon>
        <taxon>Mycobacteriales</taxon>
        <taxon>Nocardiaceae</taxon>
        <taxon>Nocardia</taxon>
    </lineage>
</organism>
<accession>A0A370HZH6</accession>
<dbReference type="Pfam" id="PF01740">
    <property type="entry name" value="STAS"/>
    <property type="match status" value="1"/>
</dbReference>
<dbReference type="EMBL" id="QQBC01000010">
    <property type="protein sequence ID" value="RDI63341.1"/>
    <property type="molecule type" value="Genomic_DNA"/>
</dbReference>
<dbReference type="Proteomes" id="UP000254869">
    <property type="component" value="Unassembled WGS sequence"/>
</dbReference>
<dbReference type="InterPro" id="IPR036513">
    <property type="entry name" value="STAS_dom_sf"/>
</dbReference>
<keyword evidence="1" id="KW-1133">Transmembrane helix</keyword>
<gene>
    <name evidence="3" type="ORF">DFR76_11038</name>
</gene>
<reference evidence="3 4" key="1">
    <citation type="submission" date="2018-07" db="EMBL/GenBank/DDBJ databases">
        <title>Genomic Encyclopedia of Type Strains, Phase IV (KMG-IV): sequencing the most valuable type-strain genomes for metagenomic binning, comparative biology and taxonomic classification.</title>
        <authorList>
            <person name="Goeker M."/>
        </authorList>
    </citation>
    <scope>NUCLEOTIDE SEQUENCE [LARGE SCALE GENOMIC DNA]</scope>
    <source>
        <strain evidence="3 4">DSM 44290</strain>
    </source>
</reference>
<dbReference type="GO" id="GO:0043856">
    <property type="term" value="F:anti-sigma factor antagonist activity"/>
    <property type="evidence" value="ECO:0007669"/>
    <property type="project" value="TreeGrafter"/>
</dbReference>
<feature type="domain" description="STAS" evidence="2">
    <location>
        <begin position="5"/>
        <end position="111"/>
    </location>
</feature>
<evidence type="ECO:0000313" key="4">
    <source>
        <dbReference type="Proteomes" id="UP000254869"/>
    </source>
</evidence>
<proteinExistence type="predicted"/>
<dbReference type="InterPro" id="IPR002645">
    <property type="entry name" value="STAS_dom"/>
</dbReference>
<name>A0A370HZH6_9NOCA</name>
<evidence type="ECO:0000259" key="2">
    <source>
        <dbReference type="PROSITE" id="PS50801"/>
    </source>
</evidence>
<dbReference type="STRING" id="1210086.GCA_001613105_06562"/>
<dbReference type="CDD" id="cd07043">
    <property type="entry name" value="STAS_anti-anti-sigma_factors"/>
    <property type="match status" value="1"/>
</dbReference>
<evidence type="ECO:0000256" key="1">
    <source>
        <dbReference type="SAM" id="Phobius"/>
    </source>
</evidence>
<keyword evidence="4" id="KW-1185">Reference proteome</keyword>
<dbReference type="PANTHER" id="PTHR33495">
    <property type="entry name" value="ANTI-SIGMA FACTOR ANTAGONIST TM_1081-RELATED-RELATED"/>
    <property type="match status" value="1"/>
</dbReference>
<feature type="transmembrane region" description="Helical" evidence="1">
    <location>
        <begin position="45"/>
        <end position="66"/>
    </location>
</feature>
<keyword evidence="1" id="KW-0472">Membrane</keyword>
<comment type="caution">
    <text evidence="3">The sequence shown here is derived from an EMBL/GenBank/DDBJ whole genome shotgun (WGS) entry which is preliminary data.</text>
</comment>